<dbReference type="AlphaFoldDB" id="A0AAW9QNH9"/>
<evidence type="ECO:0000256" key="1">
    <source>
        <dbReference type="SAM" id="SignalP"/>
    </source>
</evidence>
<evidence type="ECO:0000313" key="2">
    <source>
        <dbReference type="EMBL" id="MEG3436669.1"/>
    </source>
</evidence>
<name>A0AAW9QNH9_9CHRO</name>
<gene>
    <name evidence="2" type="ORF">V0288_06010</name>
</gene>
<sequence length="205" mass="21522">MINRTALTSLAVVGISATSWAMAAPVRALTLLSKPTVIDSTPSFNSSYDVSFALDNNLLTDYVSLGGDVNTFIDFDFGSSVLISRVDYTDRASSGVSNGTGGGGDFDNVTSFDLIFSSDSIFGNLDDTIVSVNSPGYANTDVVFINGGNGITARYLRWDVTSVLNSGSNSGAAEFDFYTSTPEPSIIAGLLAVSSIGIFSRKRRG</sequence>
<proteinExistence type="predicted"/>
<dbReference type="EMBL" id="JBAFSM010000009">
    <property type="protein sequence ID" value="MEG3436669.1"/>
    <property type="molecule type" value="Genomic_DNA"/>
</dbReference>
<keyword evidence="1" id="KW-0732">Signal</keyword>
<evidence type="ECO:0000313" key="3">
    <source>
        <dbReference type="Proteomes" id="UP001328733"/>
    </source>
</evidence>
<organism evidence="2 3">
    <name type="scientific">Pannus brasiliensis CCIBt3594</name>
    <dbReference type="NCBI Taxonomy" id="1427578"/>
    <lineage>
        <taxon>Bacteria</taxon>
        <taxon>Bacillati</taxon>
        <taxon>Cyanobacteriota</taxon>
        <taxon>Cyanophyceae</taxon>
        <taxon>Oscillatoriophycideae</taxon>
        <taxon>Chroococcales</taxon>
        <taxon>Microcystaceae</taxon>
        <taxon>Pannus</taxon>
    </lineage>
</organism>
<protein>
    <submittedName>
        <fullName evidence="2">PEP-CTERM sorting domain-containing protein</fullName>
    </submittedName>
</protein>
<feature type="chain" id="PRO_5043420988" evidence="1">
    <location>
        <begin position="24"/>
        <end position="205"/>
    </location>
</feature>
<reference evidence="2 3" key="1">
    <citation type="submission" date="2024-01" db="EMBL/GenBank/DDBJ databases">
        <title>Genomic insights into the taxonomy and metabolism of the cyanobacterium Pannus brasiliensis CCIBt3594.</title>
        <authorList>
            <person name="Machado M."/>
            <person name="Botero N.B."/>
            <person name="Andreote A.P.D."/>
            <person name="Feitosa A.M.T."/>
            <person name="Popin R."/>
            <person name="Sivonen K."/>
            <person name="Fiore M.F."/>
        </authorList>
    </citation>
    <scope>NUCLEOTIDE SEQUENCE [LARGE SCALE GENOMIC DNA]</scope>
    <source>
        <strain evidence="2 3">CCIBt3594</strain>
    </source>
</reference>
<comment type="caution">
    <text evidence="2">The sequence shown here is derived from an EMBL/GenBank/DDBJ whole genome shotgun (WGS) entry which is preliminary data.</text>
</comment>
<dbReference type="InterPro" id="IPR008979">
    <property type="entry name" value="Galactose-bd-like_sf"/>
</dbReference>
<keyword evidence="3" id="KW-1185">Reference proteome</keyword>
<dbReference type="InterPro" id="IPR013424">
    <property type="entry name" value="Ice-binding_C"/>
</dbReference>
<dbReference type="RefSeq" id="WP_332864132.1">
    <property type="nucleotide sequence ID" value="NZ_JBAFSM010000009.1"/>
</dbReference>
<dbReference type="Gene3D" id="2.60.120.260">
    <property type="entry name" value="Galactose-binding domain-like"/>
    <property type="match status" value="1"/>
</dbReference>
<dbReference type="SUPFAM" id="SSF49785">
    <property type="entry name" value="Galactose-binding domain-like"/>
    <property type="match status" value="1"/>
</dbReference>
<dbReference type="Proteomes" id="UP001328733">
    <property type="component" value="Unassembled WGS sequence"/>
</dbReference>
<dbReference type="NCBIfam" id="TIGR02595">
    <property type="entry name" value="PEP_CTERM"/>
    <property type="match status" value="1"/>
</dbReference>
<accession>A0AAW9QNH9</accession>
<feature type="signal peptide" evidence="1">
    <location>
        <begin position="1"/>
        <end position="23"/>
    </location>
</feature>